<dbReference type="Proteomes" id="UP000636709">
    <property type="component" value="Unassembled WGS sequence"/>
</dbReference>
<evidence type="ECO:0000259" key="1">
    <source>
        <dbReference type="Pfam" id="PF13456"/>
    </source>
</evidence>
<accession>A0A835AST5</accession>
<dbReference type="Pfam" id="PF13456">
    <property type="entry name" value="RVT_3"/>
    <property type="match status" value="1"/>
</dbReference>
<dbReference type="PANTHER" id="PTHR47074">
    <property type="entry name" value="BNAC02G40300D PROTEIN"/>
    <property type="match status" value="1"/>
</dbReference>
<dbReference type="GO" id="GO:0004523">
    <property type="term" value="F:RNA-DNA hybrid ribonuclease activity"/>
    <property type="evidence" value="ECO:0007669"/>
    <property type="project" value="InterPro"/>
</dbReference>
<dbReference type="PANTHER" id="PTHR47074:SF11">
    <property type="entry name" value="REVERSE TRANSCRIPTASE-LIKE PROTEIN"/>
    <property type="match status" value="1"/>
</dbReference>
<organism evidence="2 3">
    <name type="scientific">Digitaria exilis</name>
    <dbReference type="NCBI Taxonomy" id="1010633"/>
    <lineage>
        <taxon>Eukaryota</taxon>
        <taxon>Viridiplantae</taxon>
        <taxon>Streptophyta</taxon>
        <taxon>Embryophyta</taxon>
        <taxon>Tracheophyta</taxon>
        <taxon>Spermatophyta</taxon>
        <taxon>Magnoliopsida</taxon>
        <taxon>Liliopsida</taxon>
        <taxon>Poales</taxon>
        <taxon>Poaceae</taxon>
        <taxon>PACMAD clade</taxon>
        <taxon>Panicoideae</taxon>
        <taxon>Panicodae</taxon>
        <taxon>Paniceae</taxon>
        <taxon>Anthephorinae</taxon>
        <taxon>Digitaria</taxon>
    </lineage>
</organism>
<dbReference type="EMBL" id="JACEFO010002221">
    <property type="protein sequence ID" value="KAF8672268.1"/>
    <property type="molecule type" value="Genomic_DNA"/>
</dbReference>
<evidence type="ECO:0000313" key="3">
    <source>
        <dbReference type="Proteomes" id="UP000636709"/>
    </source>
</evidence>
<comment type="caution">
    <text evidence="2">The sequence shown here is derived from an EMBL/GenBank/DDBJ whole genome shotgun (WGS) entry which is preliminary data.</text>
</comment>
<feature type="domain" description="RNase H type-1" evidence="1">
    <location>
        <begin position="108"/>
        <end position="176"/>
    </location>
</feature>
<reference evidence="2" key="1">
    <citation type="submission" date="2020-07" db="EMBL/GenBank/DDBJ databases">
        <title>Genome sequence and genetic diversity analysis of an under-domesticated orphan crop, white fonio (Digitaria exilis).</title>
        <authorList>
            <person name="Bennetzen J.L."/>
            <person name="Chen S."/>
            <person name="Ma X."/>
            <person name="Wang X."/>
            <person name="Yssel A.E.J."/>
            <person name="Chaluvadi S.R."/>
            <person name="Johnson M."/>
            <person name="Gangashetty P."/>
            <person name="Hamidou F."/>
            <person name="Sanogo M.D."/>
            <person name="Zwaenepoel A."/>
            <person name="Wallace J."/>
            <person name="Van De Peer Y."/>
            <person name="Van Deynze A."/>
        </authorList>
    </citation>
    <scope>NUCLEOTIDE SEQUENCE</scope>
    <source>
        <tissue evidence="2">Leaves</tissue>
    </source>
</reference>
<keyword evidence="3" id="KW-1185">Reference proteome</keyword>
<dbReference type="AlphaFoldDB" id="A0A835AST5"/>
<dbReference type="InterPro" id="IPR044730">
    <property type="entry name" value="RNase_H-like_dom_plant"/>
</dbReference>
<sequence>MRDFWELPPEEELVYSGPDWLLLVLDRYDDLMGANLLLLIWRCWNVRNGVLMAGESVSVGGSVNFLLRYSDTLLQTRQQVTSPVSRHGRKSRTGRRWCRPVNTTPKINVDGAFVAETGAAALVVVIRDTGGLPLLMACRTLAHCHDATESEALACLEGIRMGAVWPDREFVLETDCA</sequence>
<proteinExistence type="predicted"/>
<dbReference type="CDD" id="cd06222">
    <property type="entry name" value="RNase_H_like"/>
    <property type="match status" value="1"/>
</dbReference>
<dbReference type="OrthoDB" id="692464at2759"/>
<evidence type="ECO:0000313" key="2">
    <source>
        <dbReference type="EMBL" id="KAF8672268.1"/>
    </source>
</evidence>
<dbReference type="GO" id="GO:0003676">
    <property type="term" value="F:nucleic acid binding"/>
    <property type="evidence" value="ECO:0007669"/>
    <property type="project" value="InterPro"/>
</dbReference>
<gene>
    <name evidence="2" type="ORF">HU200_049465</name>
</gene>
<dbReference type="InterPro" id="IPR052929">
    <property type="entry name" value="RNase_H-like_EbsB-rel"/>
</dbReference>
<dbReference type="InterPro" id="IPR002156">
    <property type="entry name" value="RNaseH_domain"/>
</dbReference>
<name>A0A835AST5_9POAL</name>
<protein>
    <recommendedName>
        <fullName evidence="1">RNase H type-1 domain-containing protein</fullName>
    </recommendedName>
</protein>